<comment type="caution">
    <text evidence="9">The sequence shown here is derived from an EMBL/GenBank/DDBJ whole genome shotgun (WGS) entry which is preliminary data.</text>
</comment>
<proteinExistence type="predicted"/>
<evidence type="ECO:0000256" key="3">
    <source>
        <dbReference type="ARBA" id="ARBA00022737"/>
    </source>
</evidence>
<dbReference type="OrthoDB" id="2423701at2759"/>
<dbReference type="Proteomes" id="UP000567179">
    <property type="component" value="Unassembled WGS sequence"/>
</dbReference>
<dbReference type="PROSITE" id="PS50005">
    <property type="entry name" value="TPR"/>
    <property type="match status" value="6"/>
</dbReference>
<feature type="region of interest" description="Disordered" evidence="7">
    <location>
        <begin position="114"/>
        <end position="133"/>
    </location>
</feature>
<dbReference type="GO" id="GO:0042030">
    <property type="term" value="F:ATPase inhibitor activity"/>
    <property type="evidence" value="ECO:0007669"/>
    <property type="project" value="UniProtKB-ARBA"/>
</dbReference>
<dbReference type="Gene3D" id="1.10.260.100">
    <property type="match status" value="2"/>
</dbReference>
<keyword evidence="4 6" id="KW-0802">TPR repeat</keyword>
<evidence type="ECO:0000256" key="5">
    <source>
        <dbReference type="ARBA" id="ARBA00064323"/>
    </source>
</evidence>
<evidence type="ECO:0000256" key="2">
    <source>
        <dbReference type="ARBA" id="ARBA00022490"/>
    </source>
</evidence>
<dbReference type="PANTHER" id="PTHR22904:SF523">
    <property type="entry name" value="STRESS-INDUCED-PHOSPHOPROTEIN 1"/>
    <property type="match status" value="1"/>
</dbReference>
<dbReference type="InterPro" id="IPR041243">
    <property type="entry name" value="STI1/HOP_DP"/>
</dbReference>
<keyword evidence="10" id="KW-1185">Reference proteome</keyword>
<dbReference type="Gene3D" id="1.25.40.10">
    <property type="entry name" value="Tetratricopeptide repeat domain"/>
    <property type="match status" value="3"/>
</dbReference>
<dbReference type="SMART" id="SM00028">
    <property type="entry name" value="TPR"/>
    <property type="match status" value="9"/>
</dbReference>
<dbReference type="InterPro" id="IPR011990">
    <property type="entry name" value="TPR-like_helical_dom_sf"/>
</dbReference>
<dbReference type="Pfam" id="PF17830">
    <property type="entry name" value="STI1-HOP_DP"/>
    <property type="match status" value="2"/>
</dbReference>
<dbReference type="Pfam" id="PF13181">
    <property type="entry name" value="TPR_8"/>
    <property type="match status" value="1"/>
</dbReference>
<dbReference type="FunFam" id="1.25.40.10:FF:000010">
    <property type="entry name" value="Stress-induced phosphoprotein 1"/>
    <property type="match status" value="1"/>
</dbReference>
<dbReference type="GO" id="GO:0005737">
    <property type="term" value="C:cytoplasm"/>
    <property type="evidence" value="ECO:0007669"/>
    <property type="project" value="UniProtKB-SubCell"/>
</dbReference>
<dbReference type="Pfam" id="PF13414">
    <property type="entry name" value="TPR_11"/>
    <property type="match status" value="1"/>
</dbReference>
<feature type="repeat" description="TPR" evidence="6">
    <location>
        <begin position="4"/>
        <end position="37"/>
    </location>
</feature>
<evidence type="ECO:0000259" key="8">
    <source>
        <dbReference type="SMART" id="SM00727"/>
    </source>
</evidence>
<feature type="domain" description="STI1" evidence="8">
    <location>
        <begin position="133"/>
        <end position="172"/>
    </location>
</feature>
<keyword evidence="3" id="KW-0677">Repeat</keyword>
<comment type="subcellular location">
    <subcellularLocation>
        <location evidence="1">Cytoplasm</location>
    </subcellularLocation>
</comment>
<feature type="compositionally biased region" description="Acidic residues" evidence="7">
    <location>
        <begin position="237"/>
        <end position="248"/>
    </location>
</feature>
<feature type="repeat" description="TPR" evidence="6">
    <location>
        <begin position="330"/>
        <end position="363"/>
    </location>
</feature>
<feature type="repeat" description="TPR" evidence="6">
    <location>
        <begin position="390"/>
        <end position="423"/>
    </location>
</feature>
<name>A0A8H5F400_9AGAR</name>
<comment type="subunit">
    <text evidence="5">Part of a larger complex that includes HSP70, HSP90, and immunophilins.</text>
</comment>
<dbReference type="FunFam" id="1.10.260.100:FF:000002">
    <property type="entry name" value="Stress-induced-phosphoprotein 1 (Hsp70/Hsp90-organizing)"/>
    <property type="match status" value="1"/>
</dbReference>
<dbReference type="PANTHER" id="PTHR22904">
    <property type="entry name" value="TPR REPEAT CONTAINING PROTEIN"/>
    <property type="match status" value="1"/>
</dbReference>
<evidence type="ECO:0000313" key="9">
    <source>
        <dbReference type="EMBL" id="KAF5322423.1"/>
    </source>
</evidence>
<feature type="region of interest" description="Disordered" evidence="7">
    <location>
        <begin position="194"/>
        <end position="256"/>
    </location>
</feature>
<dbReference type="Pfam" id="PF13424">
    <property type="entry name" value="TPR_12"/>
    <property type="match status" value="1"/>
</dbReference>
<evidence type="ECO:0000256" key="6">
    <source>
        <dbReference type="PROSITE-ProRule" id="PRU00339"/>
    </source>
</evidence>
<evidence type="ECO:0000256" key="1">
    <source>
        <dbReference type="ARBA" id="ARBA00004496"/>
    </source>
</evidence>
<feature type="repeat" description="TPR" evidence="6">
    <location>
        <begin position="255"/>
        <end position="288"/>
    </location>
</feature>
<evidence type="ECO:0000256" key="4">
    <source>
        <dbReference type="ARBA" id="ARBA00022803"/>
    </source>
</evidence>
<dbReference type="InterPro" id="IPR013105">
    <property type="entry name" value="TPR_2"/>
</dbReference>
<dbReference type="Pfam" id="PF07719">
    <property type="entry name" value="TPR_2"/>
    <property type="match status" value="1"/>
</dbReference>
<reference evidence="9 10" key="1">
    <citation type="journal article" date="2020" name="ISME J.">
        <title>Uncovering the hidden diversity of litter-decomposition mechanisms in mushroom-forming fungi.</title>
        <authorList>
            <person name="Floudas D."/>
            <person name="Bentzer J."/>
            <person name="Ahren D."/>
            <person name="Johansson T."/>
            <person name="Persson P."/>
            <person name="Tunlid A."/>
        </authorList>
    </citation>
    <scope>NUCLEOTIDE SEQUENCE [LARGE SCALE GENOMIC DNA]</scope>
    <source>
        <strain evidence="9 10">CBS 101986</strain>
    </source>
</reference>
<dbReference type="FunFam" id="1.25.40.10:FF:000020">
    <property type="entry name" value="Stress-induced phosphoprotein 1"/>
    <property type="match status" value="1"/>
</dbReference>
<accession>A0A8H5F400</accession>
<dbReference type="InterPro" id="IPR006636">
    <property type="entry name" value="STI1_HS-bd"/>
</dbReference>
<evidence type="ECO:0000256" key="7">
    <source>
        <dbReference type="SAM" id="MobiDB-lite"/>
    </source>
</evidence>
<dbReference type="AlphaFoldDB" id="A0A8H5F400"/>
<keyword evidence="2" id="KW-0963">Cytoplasm</keyword>
<dbReference type="GO" id="GO:0051879">
    <property type="term" value="F:Hsp90 protein binding"/>
    <property type="evidence" value="ECO:0007669"/>
    <property type="project" value="TreeGrafter"/>
</dbReference>
<sequence length="578" mass="63972">MSDANALKDQGNKAFAAKEYDKAIDLFTQAIALDPKNHVLYSNRSAAKAGKKDWEAALADADECIKANPSWSKGYARKGAALHGARKFDEAIAAYEDGLKLEDSPALRKGLQEVKDAKESNDEPAGLSKMFTDPNMIGKLASNPRTAKFLSDPAFVSKLQMIQKNPRLAEGALQDPRMIDVLGALMGIDIQASTRPEGSNEMPEGFQAQAPAASPRSPPPPQASSSKPTPQPAPPKEEEDVEMEDDEEAQAKKTAEAAKAAGAAAYKKRDFDEAIKQFQAAWDAWPKDLTYLTNLGAAYFEQGEFDKAIEICEKSVDEGRSLRADYKLIAKAFGRIGSSYQKKGDIEQAIKFYNKSLSEHRTPDVLNKLRDLEKQKAEADRHAYIDPELSHAAREEGNVKFKAGDFAGAVKDYTESIKRDPEDARGYNNRAAAYMKLVAFPEALKDANEAVKVDPKFVKAYIRKSNILFAMREHTKALEALQEATEQDTEHQHTKEIAQQELKVQQALYSQHGNETQEETLARAMRDPEVAGIMNDPVMQQILQQAQADPKALQDHMKNPVVRQKIQKLVNAGIIRTR</sequence>
<dbReference type="SMART" id="SM00727">
    <property type="entry name" value="STI1"/>
    <property type="match status" value="2"/>
</dbReference>
<feature type="domain" description="STI1" evidence="8">
    <location>
        <begin position="527"/>
        <end position="566"/>
    </location>
</feature>
<dbReference type="InterPro" id="IPR019734">
    <property type="entry name" value="TPR_rpt"/>
</dbReference>
<dbReference type="FunFam" id="1.10.260.100:FF:000004">
    <property type="entry name" value="Putative stress-induced-phosphoprotein 1"/>
    <property type="match status" value="1"/>
</dbReference>
<dbReference type="FunFam" id="1.25.40.10:FF:000027">
    <property type="entry name" value="stress-induced-phosphoprotein 1 isoform X1"/>
    <property type="match status" value="1"/>
</dbReference>
<gene>
    <name evidence="9" type="ORF">D9619_001064</name>
</gene>
<protein>
    <recommendedName>
        <fullName evidence="8">STI1 domain-containing protein</fullName>
    </recommendedName>
</protein>
<dbReference type="SUPFAM" id="SSF48452">
    <property type="entry name" value="TPR-like"/>
    <property type="match status" value="2"/>
</dbReference>
<feature type="repeat" description="TPR" evidence="6">
    <location>
        <begin position="289"/>
        <end position="322"/>
    </location>
</feature>
<organism evidence="9 10">
    <name type="scientific">Psilocybe cf. subviscida</name>
    <dbReference type="NCBI Taxonomy" id="2480587"/>
    <lineage>
        <taxon>Eukaryota</taxon>
        <taxon>Fungi</taxon>
        <taxon>Dikarya</taxon>
        <taxon>Basidiomycota</taxon>
        <taxon>Agaricomycotina</taxon>
        <taxon>Agaricomycetes</taxon>
        <taxon>Agaricomycetidae</taxon>
        <taxon>Agaricales</taxon>
        <taxon>Agaricineae</taxon>
        <taxon>Strophariaceae</taxon>
        <taxon>Psilocybe</taxon>
    </lineage>
</organism>
<dbReference type="EMBL" id="JAACJJ010000028">
    <property type="protein sequence ID" value="KAF5322423.1"/>
    <property type="molecule type" value="Genomic_DNA"/>
</dbReference>
<feature type="repeat" description="TPR" evidence="6">
    <location>
        <begin position="424"/>
        <end position="457"/>
    </location>
</feature>
<evidence type="ECO:0000313" key="10">
    <source>
        <dbReference type="Proteomes" id="UP000567179"/>
    </source>
</evidence>